<keyword evidence="1" id="KW-0472">Membrane</keyword>
<keyword evidence="1" id="KW-1133">Transmembrane helix</keyword>
<keyword evidence="3" id="KW-1185">Reference proteome</keyword>
<comment type="caution">
    <text evidence="2">The sequence shown here is derived from an EMBL/GenBank/DDBJ whole genome shotgun (WGS) entry which is preliminary data.</text>
</comment>
<gene>
    <name evidence="2" type="ORF">JYA63_15085</name>
</gene>
<sequence>MGYKKKNRITGSRSFKTPSAFPLVLLLVILLFSALSLFLSSTVFQDHLVLSELFLFLSMSLLSLFIAFVASYSILNNWIERILVSVVIVGSLAFSFTFAHTLFQLYEDIDLYEARNFESVEGIPSSFTYDGSKNGPDYVTSITIHHKKVKVSHLNITTKRYKEHFKDKSIQLNYLTHSKLAVDIDKND</sequence>
<feature type="transmembrane region" description="Helical" evidence="1">
    <location>
        <begin position="20"/>
        <end position="41"/>
    </location>
</feature>
<name>A0ABS2ZRW9_9BACL</name>
<reference evidence="2 3" key="1">
    <citation type="submission" date="2021-01" db="EMBL/GenBank/DDBJ databases">
        <title>Genome Sequencing of Type Strains.</title>
        <authorList>
            <person name="Lemaire J.F."/>
            <person name="Inderbitzin P."/>
            <person name="Collins S.B."/>
            <person name="Wespe N."/>
            <person name="Knight-Connoni V."/>
        </authorList>
    </citation>
    <scope>NUCLEOTIDE SEQUENCE [LARGE SCALE GENOMIC DNA]</scope>
    <source>
        <strain evidence="2 3">DSM 23009</strain>
    </source>
</reference>
<dbReference type="RefSeq" id="WP_205726403.1">
    <property type="nucleotide sequence ID" value="NZ_JAFHKR010000039.1"/>
</dbReference>
<accession>A0ABS2ZRW9</accession>
<evidence type="ECO:0000256" key="1">
    <source>
        <dbReference type="SAM" id="Phobius"/>
    </source>
</evidence>
<organism evidence="2 3">
    <name type="scientific">Fictibacillus nanhaiensis</name>
    <dbReference type="NCBI Taxonomy" id="742169"/>
    <lineage>
        <taxon>Bacteria</taxon>
        <taxon>Bacillati</taxon>
        <taxon>Bacillota</taxon>
        <taxon>Bacilli</taxon>
        <taxon>Bacillales</taxon>
        <taxon>Fictibacillaceae</taxon>
        <taxon>Fictibacillus</taxon>
    </lineage>
</organism>
<keyword evidence="1" id="KW-0812">Transmembrane</keyword>
<dbReference type="Proteomes" id="UP001296923">
    <property type="component" value="Unassembled WGS sequence"/>
</dbReference>
<protein>
    <submittedName>
        <fullName evidence="2">Uncharacterized protein</fullName>
    </submittedName>
</protein>
<dbReference type="EMBL" id="JAFHKR010000039">
    <property type="protein sequence ID" value="MBN3555600.1"/>
    <property type="molecule type" value="Genomic_DNA"/>
</dbReference>
<evidence type="ECO:0000313" key="3">
    <source>
        <dbReference type="Proteomes" id="UP001296923"/>
    </source>
</evidence>
<evidence type="ECO:0000313" key="2">
    <source>
        <dbReference type="EMBL" id="MBN3555600.1"/>
    </source>
</evidence>
<feature type="transmembrane region" description="Helical" evidence="1">
    <location>
        <begin position="53"/>
        <end position="75"/>
    </location>
</feature>
<proteinExistence type="predicted"/>
<feature type="transmembrane region" description="Helical" evidence="1">
    <location>
        <begin position="82"/>
        <end position="103"/>
    </location>
</feature>